<reference evidence="1" key="1">
    <citation type="submission" date="2022-10" db="EMBL/GenBank/DDBJ databases">
        <title>Culturing micro-colonial fungi from biological soil crusts in the Mojave desert and describing Neophaeococcomyces mojavensis, and introducing the new genera and species Taxawa tesnikishii.</title>
        <authorList>
            <person name="Kurbessoian T."/>
            <person name="Stajich J.E."/>
        </authorList>
    </citation>
    <scope>NUCLEOTIDE SEQUENCE</scope>
    <source>
        <strain evidence="1">JES_112</strain>
    </source>
</reference>
<accession>A0ACC3AF41</accession>
<proteinExistence type="predicted"/>
<organism evidence="1 2">
    <name type="scientific">Neophaeococcomyces mojaviensis</name>
    <dbReference type="NCBI Taxonomy" id="3383035"/>
    <lineage>
        <taxon>Eukaryota</taxon>
        <taxon>Fungi</taxon>
        <taxon>Dikarya</taxon>
        <taxon>Ascomycota</taxon>
        <taxon>Pezizomycotina</taxon>
        <taxon>Eurotiomycetes</taxon>
        <taxon>Chaetothyriomycetidae</taxon>
        <taxon>Chaetothyriales</taxon>
        <taxon>Chaetothyriales incertae sedis</taxon>
        <taxon>Neophaeococcomyces</taxon>
    </lineage>
</organism>
<gene>
    <name evidence="1" type="ORF">H2198_002204</name>
</gene>
<dbReference type="Proteomes" id="UP001172386">
    <property type="component" value="Unassembled WGS sequence"/>
</dbReference>
<keyword evidence="2" id="KW-1185">Reference proteome</keyword>
<dbReference type="EMBL" id="JAPDRQ010000026">
    <property type="protein sequence ID" value="KAJ9661045.1"/>
    <property type="molecule type" value="Genomic_DNA"/>
</dbReference>
<comment type="caution">
    <text evidence="1">The sequence shown here is derived from an EMBL/GenBank/DDBJ whole genome shotgun (WGS) entry which is preliminary data.</text>
</comment>
<evidence type="ECO:0000313" key="2">
    <source>
        <dbReference type="Proteomes" id="UP001172386"/>
    </source>
</evidence>
<protein>
    <submittedName>
        <fullName evidence="1">Uncharacterized protein</fullName>
    </submittedName>
</protein>
<sequence>MKFSAIAVFSAITGMVAATPQYRPTTTYPTVSNPWAPGYSSPVQPTGPKVTCLTTDTANTLIKGFASLLTNYNNATAGALLASDFTDTSDSINQLAGYPIGSTTFPSKQAFQLGQGSQPKIDFTVLSVDEVTCTNVAFRWSAGVGKKLFPIKGINSFVASNLNGTDQGWQLKTMYSEFNSLGWFLNVGGQIIPPSS</sequence>
<evidence type="ECO:0000313" key="1">
    <source>
        <dbReference type="EMBL" id="KAJ9661045.1"/>
    </source>
</evidence>
<name>A0ACC3AF41_9EURO</name>